<dbReference type="SUPFAM" id="SSF140996">
    <property type="entry name" value="Hermes dimerisation domain"/>
    <property type="match status" value="1"/>
</dbReference>
<dbReference type="EMBL" id="CAJVQB010044746">
    <property type="protein sequence ID" value="CAG8832114.1"/>
    <property type="molecule type" value="Genomic_DNA"/>
</dbReference>
<organism evidence="1 2">
    <name type="scientific">Gigaspora margarita</name>
    <dbReference type="NCBI Taxonomy" id="4874"/>
    <lineage>
        <taxon>Eukaryota</taxon>
        <taxon>Fungi</taxon>
        <taxon>Fungi incertae sedis</taxon>
        <taxon>Mucoromycota</taxon>
        <taxon>Glomeromycotina</taxon>
        <taxon>Glomeromycetes</taxon>
        <taxon>Diversisporales</taxon>
        <taxon>Gigasporaceae</taxon>
        <taxon>Gigaspora</taxon>
    </lineage>
</organism>
<evidence type="ECO:0000313" key="1">
    <source>
        <dbReference type="EMBL" id="CAG8832114.1"/>
    </source>
</evidence>
<feature type="non-terminal residue" evidence="1">
    <location>
        <position position="258"/>
    </location>
</feature>
<sequence>PRSDQLQITNYINVSAPCSYQWQKEITKKLVEFIIQYVQPLYILQVDAFRNLLLTCEPGYRIPCDKTVKGILYLAYKWNKEQLRSLLSDNIIVQGQRLHAMQQKHSQQGHQSSENEHTNPIDVLTDVKTRWSSTYYAWKRILELYNYIRLIYIDLLSKHDRASKKEGEKLEHLCLNLEEREFLQQMLGLLELIEYNINTVENLPLVNISSILQKYNSKGKAEAASMVRELYYDMNSSYQPTSITIRDKDNNLLSSDND</sequence>
<proteinExistence type="predicted"/>
<name>A0ABN7WGZ1_GIGMA</name>
<feature type="non-terminal residue" evidence="1">
    <location>
        <position position="1"/>
    </location>
</feature>
<gene>
    <name evidence="1" type="ORF">GMARGA_LOCUS30914</name>
</gene>
<reference evidence="1 2" key="1">
    <citation type="submission" date="2021-06" db="EMBL/GenBank/DDBJ databases">
        <authorList>
            <person name="Kallberg Y."/>
            <person name="Tangrot J."/>
            <person name="Rosling A."/>
        </authorList>
    </citation>
    <scope>NUCLEOTIDE SEQUENCE [LARGE SCALE GENOMIC DNA]</scope>
    <source>
        <strain evidence="1 2">120-4 pot B 10/14</strain>
    </source>
</reference>
<comment type="caution">
    <text evidence="1">The sequence shown here is derived from an EMBL/GenBank/DDBJ whole genome shotgun (WGS) entry which is preliminary data.</text>
</comment>
<accession>A0ABN7WGZ1</accession>
<keyword evidence="2" id="KW-1185">Reference proteome</keyword>
<dbReference type="Proteomes" id="UP000789901">
    <property type="component" value="Unassembled WGS sequence"/>
</dbReference>
<evidence type="ECO:0000313" key="2">
    <source>
        <dbReference type="Proteomes" id="UP000789901"/>
    </source>
</evidence>
<protein>
    <submittedName>
        <fullName evidence="1">3798_t:CDS:1</fullName>
    </submittedName>
</protein>